<evidence type="ECO:0000256" key="20">
    <source>
        <dbReference type="ARBA" id="ARBA00033328"/>
    </source>
</evidence>
<keyword evidence="16" id="KW-0865">Zymogen</keyword>
<evidence type="ECO:0000259" key="22">
    <source>
        <dbReference type="Pfam" id="PF04389"/>
    </source>
</evidence>
<feature type="domain" description="Peptidase M28" evidence="22">
    <location>
        <begin position="265"/>
        <end position="451"/>
    </location>
</feature>
<evidence type="ECO:0000256" key="16">
    <source>
        <dbReference type="ARBA" id="ARBA00023145"/>
    </source>
</evidence>
<evidence type="ECO:0000256" key="2">
    <source>
        <dbReference type="ARBA" id="ARBA00004371"/>
    </source>
</evidence>
<evidence type="ECO:0000256" key="3">
    <source>
        <dbReference type="ARBA" id="ARBA00004555"/>
    </source>
</evidence>
<keyword evidence="7" id="KW-0121">Carboxypeptidase</keyword>
<feature type="chain" id="PRO_5037755033" description="Carboxypeptidase Q" evidence="21">
    <location>
        <begin position="26"/>
        <end position="468"/>
    </location>
</feature>
<keyword evidence="9" id="KW-0479">Metal-binding</keyword>
<evidence type="ECO:0000256" key="6">
    <source>
        <dbReference type="ARBA" id="ARBA00022525"/>
    </source>
</evidence>
<evidence type="ECO:0000256" key="19">
    <source>
        <dbReference type="ARBA" id="ARBA00025833"/>
    </source>
</evidence>
<dbReference type="Proteomes" id="UP000644693">
    <property type="component" value="Unassembled WGS sequence"/>
</dbReference>
<protein>
    <recommendedName>
        <fullName evidence="5">Carboxypeptidase Q</fullName>
    </recommendedName>
    <alternativeName>
        <fullName evidence="20">Plasma glutamate carboxypeptidase</fullName>
    </alternativeName>
</protein>
<name>A0A918XGT8_9GAMM</name>
<keyword evidence="11" id="KW-0378">Hydrolase</keyword>
<keyword evidence="24" id="KW-1185">Reference proteome</keyword>
<evidence type="ECO:0000256" key="21">
    <source>
        <dbReference type="SAM" id="SignalP"/>
    </source>
</evidence>
<keyword evidence="14" id="KW-0333">Golgi apparatus</keyword>
<evidence type="ECO:0000256" key="17">
    <source>
        <dbReference type="ARBA" id="ARBA00023180"/>
    </source>
</evidence>
<evidence type="ECO:0000256" key="5">
    <source>
        <dbReference type="ARBA" id="ARBA00014116"/>
    </source>
</evidence>
<dbReference type="AlphaFoldDB" id="A0A918XGT8"/>
<dbReference type="GO" id="GO:0004180">
    <property type="term" value="F:carboxypeptidase activity"/>
    <property type="evidence" value="ECO:0007669"/>
    <property type="project" value="UniProtKB-KW"/>
</dbReference>
<evidence type="ECO:0000256" key="13">
    <source>
        <dbReference type="ARBA" id="ARBA00022833"/>
    </source>
</evidence>
<gene>
    <name evidence="23" type="ORF">GCM10007053_14130</name>
</gene>
<evidence type="ECO:0000256" key="10">
    <source>
        <dbReference type="ARBA" id="ARBA00022729"/>
    </source>
</evidence>
<evidence type="ECO:0000313" key="23">
    <source>
        <dbReference type="EMBL" id="GHD31258.1"/>
    </source>
</evidence>
<accession>A0A918XGT8</accession>
<dbReference type="Gene3D" id="3.50.30.30">
    <property type="match status" value="1"/>
</dbReference>
<dbReference type="InterPro" id="IPR007484">
    <property type="entry name" value="Peptidase_M28"/>
</dbReference>
<keyword evidence="18" id="KW-0458">Lysosome</keyword>
<evidence type="ECO:0000313" key="24">
    <source>
        <dbReference type="Proteomes" id="UP000644693"/>
    </source>
</evidence>
<comment type="subcellular location">
    <subcellularLocation>
        <location evidence="1">Endoplasmic reticulum</location>
    </subcellularLocation>
    <subcellularLocation>
        <location evidence="3">Golgi apparatus</location>
    </subcellularLocation>
    <subcellularLocation>
        <location evidence="2">Lysosome</location>
    </subcellularLocation>
    <subcellularLocation>
        <location evidence="4">Secreted</location>
    </subcellularLocation>
</comment>
<keyword evidence="13" id="KW-0862">Zinc</keyword>
<comment type="subunit">
    <text evidence="19">Homodimer. The monomeric form is inactive while the homodimer is active.</text>
</comment>
<proteinExistence type="predicted"/>
<evidence type="ECO:0000256" key="1">
    <source>
        <dbReference type="ARBA" id="ARBA00004240"/>
    </source>
</evidence>
<evidence type="ECO:0000256" key="18">
    <source>
        <dbReference type="ARBA" id="ARBA00023228"/>
    </source>
</evidence>
<dbReference type="GO" id="GO:0006508">
    <property type="term" value="P:proteolysis"/>
    <property type="evidence" value="ECO:0007669"/>
    <property type="project" value="UniProtKB-KW"/>
</dbReference>
<reference evidence="23" key="2">
    <citation type="submission" date="2020-09" db="EMBL/GenBank/DDBJ databases">
        <authorList>
            <person name="Sun Q."/>
            <person name="Kim S."/>
        </authorList>
    </citation>
    <scope>NUCLEOTIDE SEQUENCE</scope>
    <source>
        <strain evidence="23">KCTC 23430</strain>
    </source>
</reference>
<evidence type="ECO:0000256" key="4">
    <source>
        <dbReference type="ARBA" id="ARBA00004613"/>
    </source>
</evidence>
<dbReference type="Gene3D" id="3.40.630.10">
    <property type="entry name" value="Zn peptidases"/>
    <property type="match status" value="1"/>
</dbReference>
<keyword evidence="8" id="KW-0645">Protease</keyword>
<sequence length="468" mass="49865">MLPRSLLLTLIFVLSPAALCGSALAQPFSENQLTTAQRLMDQALESDLGYEIVESLTTEVGPRLAGTEAESRARDWAIAMLKAQGFENVRNEPFPVPLWVRGVETAAITSPYPQPLAITALGGSSSTGPDGVEAEIVAFKDLASVEALPDGSLKGKIIFIDEPMTRTQDGSGYGVAVRKRRTTAYEGVRLGAVAALIRSVGTSTHRFAHTGQMQRLTEGEREGVPTAALSAPDADQLTRSLKRGQPVRVKMVLTPETLPPSESGNVIGEIVGSEKPEEIILVGAHLDSWDLGTGAVDDGAGVGIVTAAARLVAAENPKRTIRVVLFGAEEVGLVGAKAYAEQHWDDLDNHMLAAESDFGAGRIWRFETRVHESKLETAQAIGNAMRGIGVGPGPNTAYGGPDLTYVRAAGVPVVTLKQDGLDYFDLHHTPNDTFDKIDPADMAQNVAAYAAFIYLASEVDAHFRGDEE</sequence>
<dbReference type="SUPFAM" id="SSF53187">
    <property type="entry name" value="Zn-dependent exopeptidases"/>
    <property type="match status" value="1"/>
</dbReference>
<dbReference type="GO" id="GO:0005764">
    <property type="term" value="C:lysosome"/>
    <property type="evidence" value="ECO:0007669"/>
    <property type="project" value="UniProtKB-SubCell"/>
</dbReference>
<keyword evidence="12" id="KW-0256">Endoplasmic reticulum</keyword>
<keyword evidence="6" id="KW-0964">Secreted</keyword>
<evidence type="ECO:0000256" key="15">
    <source>
        <dbReference type="ARBA" id="ARBA00023049"/>
    </source>
</evidence>
<dbReference type="InterPro" id="IPR039866">
    <property type="entry name" value="CPQ"/>
</dbReference>
<dbReference type="GO" id="GO:0005576">
    <property type="term" value="C:extracellular region"/>
    <property type="evidence" value="ECO:0007669"/>
    <property type="project" value="UniProtKB-SubCell"/>
</dbReference>
<dbReference type="PANTHER" id="PTHR12053">
    <property type="entry name" value="PROTEASE FAMILY M28 PLASMA GLUTAMATE CARBOXYPEPTIDASE-RELATED"/>
    <property type="match status" value="1"/>
</dbReference>
<keyword evidence="17" id="KW-0325">Glycoprotein</keyword>
<keyword evidence="15" id="KW-0482">Metalloprotease</keyword>
<evidence type="ECO:0000256" key="8">
    <source>
        <dbReference type="ARBA" id="ARBA00022670"/>
    </source>
</evidence>
<evidence type="ECO:0000256" key="14">
    <source>
        <dbReference type="ARBA" id="ARBA00023034"/>
    </source>
</evidence>
<dbReference type="PANTHER" id="PTHR12053:SF3">
    <property type="entry name" value="CARBOXYPEPTIDASE Q"/>
    <property type="match status" value="1"/>
</dbReference>
<reference evidence="23" key="1">
    <citation type="journal article" date="2014" name="Int. J. Syst. Evol. Microbiol.">
        <title>Complete genome sequence of Corynebacterium casei LMG S-19264T (=DSM 44701T), isolated from a smear-ripened cheese.</title>
        <authorList>
            <consortium name="US DOE Joint Genome Institute (JGI-PGF)"/>
            <person name="Walter F."/>
            <person name="Albersmeier A."/>
            <person name="Kalinowski J."/>
            <person name="Ruckert C."/>
        </authorList>
    </citation>
    <scope>NUCLEOTIDE SEQUENCE</scope>
    <source>
        <strain evidence="23">KCTC 23430</strain>
    </source>
</reference>
<comment type="caution">
    <text evidence="23">The sequence shown here is derived from an EMBL/GenBank/DDBJ whole genome shotgun (WGS) entry which is preliminary data.</text>
</comment>
<evidence type="ECO:0000256" key="12">
    <source>
        <dbReference type="ARBA" id="ARBA00022824"/>
    </source>
</evidence>
<dbReference type="GO" id="GO:0070573">
    <property type="term" value="F:metallodipeptidase activity"/>
    <property type="evidence" value="ECO:0007669"/>
    <property type="project" value="InterPro"/>
</dbReference>
<dbReference type="GO" id="GO:0046872">
    <property type="term" value="F:metal ion binding"/>
    <property type="evidence" value="ECO:0007669"/>
    <property type="project" value="UniProtKB-KW"/>
</dbReference>
<evidence type="ECO:0000256" key="9">
    <source>
        <dbReference type="ARBA" id="ARBA00022723"/>
    </source>
</evidence>
<keyword evidence="10 21" id="KW-0732">Signal</keyword>
<evidence type="ECO:0000256" key="11">
    <source>
        <dbReference type="ARBA" id="ARBA00022801"/>
    </source>
</evidence>
<organism evidence="23 24">
    <name type="scientific">Parahalioglobus pacificus</name>
    <dbReference type="NCBI Taxonomy" id="930806"/>
    <lineage>
        <taxon>Bacteria</taxon>
        <taxon>Pseudomonadati</taxon>
        <taxon>Pseudomonadota</taxon>
        <taxon>Gammaproteobacteria</taxon>
        <taxon>Cellvibrionales</taxon>
        <taxon>Halieaceae</taxon>
        <taxon>Parahalioglobus</taxon>
    </lineage>
</organism>
<dbReference type="RefSeq" id="WP_229802625.1">
    <property type="nucleotide sequence ID" value="NZ_BMYM01000001.1"/>
</dbReference>
<evidence type="ECO:0000256" key="7">
    <source>
        <dbReference type="ARBA" id="ARBA00022645"/>
    </source>
</evidence>
<feature type="signal peptide" evidence="21">
    <location>
        <begin position="1"/>
        <end position="25"/>
    </location>
</feature>
<dbReference type="EMBL" id="BMYM01000001">
    <property type="protein sequence ID" value="GHD31258.1"/>
    <property type="molecule type" value="Genomic_DNA"/>
</dbReference>
<dbReference type="Pfam" id="PF04389">
    <property type="entry name" value="Peptidase_M28"/>
    <property type="match status" value="1"/>
</dbReference>